<name>A0A426X8C1_ENSVE</name>
<proteinExistence type="predicted"/>
<reference evidence="2 3" key="1">
    <citation type="journal article" date="2014" name="Agronomy (Basel)">
        <title>A Draft Genome Sequence for Ensete ventricosum, the Drought-Tolerant Tree Against Hunger.</title>
        <authorList>
            <person name="Harrison J."/>
            <person name="Moore K.A."/>
            <person name="Paszkiewicz K."/>
            <person name="Jones T."/>
            <person name="Grant M."/>
            <person name="Ambacheew D."/>
            <person name="Muzemil S."/>
            <person name="Studholme D.J."/>
        </authorList>
    </citation>
    <scope>NUCLEOTIDE SEQUENCE [LARGE SCALE GENOMIC DNA]</scope>
</reference>
<feature type="non-terminal residue" evidence="2">
    <location>
        <position position="1"/>
    </location>
</feature>
<evidence type="ECO:0000313" key="2">
    <source>
        <dbReference type="EMBL" id="RRT35733.1"/>
    </source>
</evidence>
<comment type="caution">
    <text evidence="2">The sequence shown here is derived from an EMBL/GenBank/DDBJ whole genome shotgun (WGS) entry which is preliminary data.</text>
</comment>
<sequence length="91" mass="9901">PINSDPVADKSTYSELACWMSASRTLRESLNDFRMETRNICAGNHPAATRNPDPIPPPPPRLQFLVPPNPSGASYPSLPPSRVRCVASEGE</sequence>
<protein>
    <submittedName>
        <fullName evidence="2">Uncharacterized protein</fullName>
    </submittedName>
</protein>
<dbReference type="Proteomes" id="UP000287651">
    <property type="component" value="Unassembled WGS sequence"/>
</dbReference>
<organism evidence="2 3">
    <name type="scientific">Ensete ventricosum</name>
    <name type="common">Abyssinian banana</name>
    <name type="synonym">Musa ensete</name>
    <dbReference type="NCBI Taxonomy" id="4639"/>
    <lineage>
        <taxon>Eukaryota</taxon>
        <taxon>Viridiplantae</taxon>
        <taxon>Streptophyta</taxon>
        <taxon>Embryophyta</taxon>
        <taxon>Tracheophyta</taxon>
        <taxon>Spermatophyta</taxon>
        <taxon>Magnoliopsida</taxon>
        <taxon>Liliopsida</taxon>
        <taxon>Zingiberales</taxon>
        <taxon>Musaceae</taxon>
        <taxon>Ensete</taxon>
    </lineage>
</organism>
<accession>A0A426X8C1</accession>
<dbReference type="EMBL" id="AMZH03024611">
    <property type="protein sequence ID" value="RRT35733.1"/>
    <property type="molecule type" value="Genomic_DNA"/>
</dbReference>
<evidence type="ECO:0000256" key="1">
    <source>
        <dbReference type="SAM" id="MobiDB-lite"/>
    </source>
</evidence>
<gene>
    <name evidence="2" type="ORF">B296_00048078</name>
</gene>
<feature type="region of interest" description="Disordered" evidence="1">
    <location>
        <begin position="67"/>
        <end position="91"/>
    </location>
</feature>
<dbReference type="AlphaFoldDB" id="A0A426X8C1"/>
<evidence type="ECO:0000313" key="3">
    <source>
        <dbReference type="Proteomes" id="UP000287651"/>
    </source>
</evidence>